<protein>
    <submittedName>
        <fullName evidence="2">Glycopeptide</fullName>
    </submittedName>
</protein>
<proteinExistence type="predicted"/>
<evidence type="ECO:0000313" key="2">
    <source>
        <dbReference type="EMBL" id="GJE97616.1"/>
    </source>
</evidence>
<dbReference type="Proteomes" id="UP000703269">
    <property type="component" value="Unassembled WGS sequence"/>
</dbReference>
<feature type="chain" id="PRO_5040136313" evidence="1">
    <location>
        <begin position="20"/>
        <end position="158"/>
    </location>
</feature>
<evidence type="ECO:0000313" key="3">
    <source>
        <dbReference type="Proteomes" id="UP000703269"/>
    </source>
</evidence>
<keyword evidence="1" id="KW-0732">Signal</keyword>
<dbReference type="AlphaFoldDB" id="A0A9P3LJK1"/>
<dbReference type="EMBL" id="BPQB01000074">
    <property type="protein sequence ID" value="GJE97616.1"/>
    <property type="molecule type" value="Genomic_DNA"/>
</dbReference>
<feature type="signal peptide" evidence="1">
    <location>
        <begin position="1"/>
        <end position="19"/>
    </location>
</feature>
<keyword evidence="3" id="KW-1185">Reference proteome</keyword>
<sequence>MRPSFVFVGVAAAIVCANAQWTVQFNNKCGHGTPLLLENGKTLSTGEPVNVSSGGVTTSTIAFLQTGHCGDNGENCTVVETTEHTAAIIGPTILSDISVAPPHKFSVPAGFQYHGGGQFCDGLHADCASASCPAAEANCQIIELDPHPPVTLEITFCG</sequence>
<evidence type="ECO:0000256" key="1">
    <source>
        <dbReference type="SAM" id="SignalP"/>
    </source>
</evidence>
<gene>
    <name evidence="2" type="ORF">PsYK624_138370</name>
</gene>
<name>A0A9P3LJK1_9APHY</name>
<comment type="caution">
    <text evidence="2">The sequence shown here is derived from an EMBL/GenBank/DDBJ whole genome shotgun (WGS) entry which is preliminary data.</text>
</comment>
<accession>A0A9P3LJK1</accession>
<dbReference type="OrthoDB" id="3342934at2759"/>
<reference evidence="2 3" key="1">
    <citation type="submission" date="2021-08" db="EMBL/GenBank/DDBJ databases">
        <title>Draft Genome Sequence of Phanerochaete sordida strain YK-624.</title>
        <authorList>
            <person name="Mori T."/>
            <person name="Dohra H."/>
            <person name="Suzuki T."/>
            <person name="Kawagishi H."/>
            <person name="Hirai H."/>
        </authorList>
    </citation>
    <scope>NUCLEOTIDE SEQUENCE [LARGE SCALE GENOMIC DNA]</scope>
    <source>
        <strain evidence="2 3">YK-624</strain>
    </source>
</reference>
<organism evidence="2 3">
    <name type="scientific">Phanerochaete sordida</name>
    <dbReference type="NCBI Taxonomy" id="48140"/>
    <lineage>
        <taxon>Eukaryota</taxon>
        <taxon>Fungi</taxon>
        <taxon>Dikarya</taxon>
        <taxon>Basidiomycota</taxon>
        <taxon>Agaricomycotina</taxon>
        <taxon>Agaricomycetes</taxon>
        <taxon>Polyporales</taxon>
        <taxon>Phanerochaetaceae</taxon>
        <taxon>Phanerochaete</taxon>
    </lineage>
</organism>